<reference evidence="3 4" key="1">
    <citation type="submission" date="2024-10" db="EMBL/GenBank/DDBJ databases">
        <title>Updated reference genomes for cyclostephanoid diatoms.</title>
        <authorList>
            <person name="Roberts W.R."/>
            <person name="Alverson A.J."/>
        </authorList>
    </citation>
    <scope>NUCLEOTIDE SEQUENCE [LARGE SCALE GENOMIC DNA]</scope>
    <source>
        <strain evidence="3 4">AJA276-08</strain>
    </source>
</reference>
<protein>
    <submittedName>
        <fullName evidence="3">Uncharacterized protein</fullName>
    </submittedName>
</protein>
<feature type="compositionally biased region" description="Polar residues" evidence="1">
    <location>
        <begin position="49"/>
        <end position="64"/>
    </location>
</feature>
<feature type="compositionally biased region" description="Basic and acidic residues" evidence="1">
    <location>
        <begin position="1"/>
        <end position="12"/>
    </location>
</feature>
<organism evidence="3 4">
    <name type="scientific">Stephanodiscus triporus</name>
    <dbReference type="NCBI Taxonomy" id="2934178"/>
    <lineage>
        <taxon>Eukaryota</taxon>
        <taxon>Sar</taxon>
        <taxon>Stramenopiles</taxon>
        <taxon>Ochrophyta</taxon>
        <taxon>Bacillariophyta</taxon>
        <taxon>Coscinodiscophyceae</taxon>
        <taxon>Thalassiosirophycidae</taxon>
        <taxon>Stephanodiscales</taxon>
        <taxon>Stephanodiscaceae</taxon>
        <taxon>Stephanodiscus</taxon>
    </lineage>
</organism>
<name>A0ABD3NJ68_9STRA</name>
<evidence type="ECO:0000256" key="2">
    <source>
        <dbReference type="SAM" id="Phobius"/>
    </source>
</evidence>
<feature type="region of interest" description="Disordered" evidence="1">
    <location>
        <begin position="1"/>
        <end position="64"/>
    </location>
</feature>
<dbReference type="Gene3D" id="3.40.50.300">
    <property type="entry name" value="P-loop containing nucleotide triphosphate hydrolases"/>
    <property type="match status" value="1"/>
</dbReference>
<dbReference type="EMBL" id="JALLAZ020001413">
    <property type="protein sequence ID" value="KAL3775433.1"/>
    <property type="molecule type" value="Genomic_DNA"/>
</dbReference>
<feature type="compositionally biased region" description="Acidic residues" evidence="1">
    <location>
        <begin position="622"/>
        <end position="638"/>
    </location>
</feature>
<gene>
    <name evidence="3" type="ORF">ACHAW5_007157</name>
</gene>
<feature type="compositionally biased region" description="Basic and acidic residues" evidence="1">
    <location>
        <begin position="551"/>
        <end position="583"/>
    </location>
</feature>
<feature type="compositionally biased region" description="Basic and acidic residues" evidence="1">
    <location>
        <begin position="34"/>
        <end position="47"/>
    </location>
</feature>
<evidence type="ECO:0000313" key="3">
    <source>
        <dbReference type="EMBL" id="KAL3775433.1"/>
    </source>
</evidence>
<evidence type="ECO:0000256" key="1">
    <source>
        <dbReference type="SAM" id="MobiDB-lite"/>
    </source>
</evidence>
<evidence type="ECO:0000313" key="4">
    <source>
        <dbReference type="Proteomes" id="UP001530315"/>
    </source>
</evidence>
<keyword evidence="2" id="KW-0472">Membrane</keyword>
<proteinExistence type="predicted"/>
<dbReference type="Proteomes" id="UP001530315">
    <property type="component" value="Unassembled WGS sequence"/>
</dbReference>
<sequence>MASNTHRIDRQPNSRSRLRSSSPAAESIDSNSGYDHEPWRDRFDRLRRPSSSPVPFGSQKSNSAHGSVVMNRTFQKLIGLLLAIVIFDLFYLWDFFHGIDENSNGPEAGIHNLHETHGSRQVISLLQQVQRGLHMNAGTSGAESETQDNFDSLTDEEKVEELQKEIYEWKNKYEKAMARLHENPYPNGPPNVPFTPKPPNREDTYVFKPVKKSRAELAKTETYGVHKNIVNILHSASVEIDKELAEQLPTWDNVVSMYGDKPIIKGLETCEPYRNAVKPENRMTGPAGMFNTGTNLLFELMKVNCDIKEARRKFREPKRNGMRWQVPWGKHNPPTTHRFRNVAKAWGKGIKQDDFFPVVLIKDPYTWMGSQCRHKYASFWGHDDEHCPNLVRWRVTDAIVPSEVMVKFALQMKRFDSLVDVWNKWYQEWEAQTFPHITTRFEDLLFHGEEVTKVACDCVGGVFAKEFKYVEDSAKKAVGVHTGANGLVEAMLHYGDPTKRLNGFTDRDLIYASKTVDYELLKKYGYQMPPLPGGVAPPEIAKEEDDDEENNAAKEEKKAENGTDDEEKKVENGTDDEEKRGENGTDDEEKKEEFRRDGTDDKEMNKENGNKEEGKGEKNINEEEEKDEGFDIDVEDGEKDAKVDDET</sequence>
<accession>A0ABD3NJ68</accession>
<feature type="region of interest" description="Disordered" evidence="1">
    <location>
        <begin position="528"/>
        <end position="647"/>
    </location>
</feature>
<comment type="caution">
    <text evidence="3">The sequence shown here is derived from an EMBL/GenBank/DDBJ whole genome shotgun (WGS) entry which is preliminary data.</text>
</comment>
<keyword evidence="2" id="KW-1133">Transmembrane helix</keyword>
<dbReference type="InterPro" id="IPR027417">
    <property type="entry name" value="P-loop_NTPase"/>
</dbReference>
<feature type="compositionally biased region" description="Basic and acidic residues" evidence="1">
    <location>
        <begin position="591"/>
        <end position="621"/>
    </location>
</feature>
<dbReference type="AlphaFoldDB" id="A0ABD3NJ68"/>
<keyword evidence="2" id="KW-0812">Transmembrane</keyword>
<feature type="transmembrane region" description="Helical" evidence="2">
    <location>
        <begin position="77"/>
        <end position="96"/>
    </location>
</feature>
<keyword evidence="4" id="KW-1185">Reference proteome</keyword>